<name>A0A183FI74_HELPZ</name>
<accession>A0A3P7X4Q0</accession>
<gene>
    <name evidence="1" type="ORF">HPBE_LOCUS6559</name>
</gene>
<dbReference type="AlphaFoldDB" id="A0A183FI74"/>
<dbReference type="EMBL" id="UZAH01025689">
    <property type="protein sequence ID" value="VDO68750.1"/>
    <property type="molecule type" value="Genomic_DNA"/>
</dbReference>
<protein>
    <submittedName>
        <fullName evidence="1 3">Uncharacterized protein</fullName>
    </submittedName>
</protein>
<evidence type="ECO:0000313" key="2">
    <source>
        <dbReference type="Proteomes" id="UP000050761"/>
    </source>
</evidence>
<keyword evidence="2" id="KW-1185">Reference proteome</keyword>
<evidence type="ECO:0000313" key="1">
    <source>
        <dbReference type="EMBL" id="VDO68750.1"/>
    </source>
</evidence>
<reference evidence="3" key="2">
    <citation type="submission" date="2019-09" db="UniProtKB">
        <authorList>
            <consortium name="WormBaseParasite"/>
        </authorList>
    </citation>
    <scope>IDENTIFICATION</scope>
</reference>
<reference evidence="1 2" key="1">
    <citation type="submission" date="2018-11" db="EMBL/GenBank/DDBJ databases">
        <authorList>
            <consortium name="Pathogen Informatics"/>
        </authorList>
    </citation>
    <scope>NUCLEOTIDE SEQUENCE [LARGE SCALE GENOMIC DNA]</scope>
</reference>
<evidence type="ECO:0000313" key="3">
    <source>
        <dbReference type="WBParaSite" id="HPBE_0000655801-mRNA-1"/>
    </source>
</evidence>
<dbReference type="Proteomes" id="UP000050761">
    <property type="component" value="Unassembled WGS sequence"/>
</dbReference>
<organism evidence="2 3">
    <name type="scientific">Heligmosomoides polygyrus</name>
    <name type="common">Parasitic roundworm</name>
    <dbReference type="NCBI Taxonomy" id="6339"/>
    <lineage>
        <taxon>Eukaryota</taxon>
        <taxon>Metazoa</taxon>
        <taxon>Ecdysozoa</taxon>
        <taxon>Nematoda</taxon>
        <taxon>Chromadorea</taxon>
        <taxon>Rhabditida</taxon>
        <taxon>Rhabditina</taxon>
        <taxon>Rhabditomorpha</taxon>
        <taxon>Strongyloidea</taxon>
        <taxon>Heligmosomidae</taxon>
        <taxon>Heligmosomoides</taxon>
    </lineage>
</organism>
<proteinExistence type="predicted"/>
<dbReference type="WBParaSite" id="HPBE_0000655801-mRNA-1">
    <property type="protein sequence ID" value="HPBE_0000655801-mRNA-1"/>
    <property type="gene ID" value="HPBE_0000655801"/>
</dbReference>
<sequence length="158" mass="18226">MLLRNLQRSLQRYSSKGGYDRSFYTKLLFYQRSAKRGFHCYPKDRPMSGRHGLLYAALPRVRAPGEIVVESTLSLLKNVVYPEVFYSGKVSSYVRNNLLDEMYFLIGYSEFLSNPVLLKGKPLKNSAVLRVEMSFGGSERSMFCLQKTFIMVKLLSIR</sequence>
<accession>A0A183FI74</accession>